<keyword evidence="5" id="KW-1185">Reference proteome</keyword>
<dbReference type="Proteomes" id="UP001595721">
    <property type="component" value="Unassembled WGS sequence"/>
</dbReference>
<sequence>MLKGIDPLISPELLLVLARMGHGDSIAVVDANFPATSVGSCTVHGQPLRMDCSAPRAVRAVLSLIPVDGFDTDPVVTMQVVGDAAQVPETVAEAAPLFAAEGHGMAAVDRFEFYRLAGAAYAVLHTTEARLYGNFIIRKGVIESAADPAGA</sequence>
<dbReference type="SUPFAM" id="SSF102546">
    <property type="entry name" value="RbsD-like"/>
    <property type="match status" value="1"/>
</dbReference>
<evidence type="ECO:0000313" key="4">
    <source>
        <dbReference type="EMBL" id="MFC3527927.1"/>
    </source>
</evidence>
<organism evidence="4 5">
    <name type="scientific">Paracoccus mangrovi</name>
    <dbReference type="NCBI Taxonomy" id="1715645"/>
    <lineage>
        <taxon>Bacteria</taxon>
        <taxon>Pseudomonadati</taxon>
        <taxon>Pseudomonadota</taxon>
        <taxon>Alphaproteobacteria</taxon>
        <taxon>Rhodobacterales</taxon>
        <taxon>Paracoccaceae</taxon>
        <taxon>Paracoccus</taxon>
    </lineage>
</organism>
<dbReference type="Pfam" id="PF05025">
    <property type="entry name" value="RbsD_FucU"/>
    <property type="match status" value="1"/>
</dbReference>
<accession>A0ABV7R449</accession>
<evidence type="ECO:0000256" key="3">
    <source>
        <dbReference type="ARBA" id="ARBA00036324"/>
    </source>
</evidence>
<protein>
    <submittedName>
        <fullName evidence="4">RbsD/FucU family protein</fullName>
    </submittedName>
</protein>
<comment type="catalytic activity">
    <reaction evidence="3">
        <text>alpha-L-fucose = beta-L-fucose</text>
        <dbReference type="Rhea" id="RHEA:25580"/>
        <dbReference type="ChEBI" id="CHEBI:42548"/>
        <dbReference type="ChEBI" id="CHEBI:42589"/>
        <dbReference type="EC" id="5.1.3.29"/>
    </reaction>
</comment>
<dbReference type="InterPro" id="IPR023750">
    <property type="entry name" value="RbsD-like_sf"/>
</dbReference>
<evidence type="ECO:0000256" key="1">
    <source>
        <dbReference type="ARBA" id="ARBA00000223"/>
    </source>
</evidence>
<dbReference type="InterPro" id="IPR050443">
    <property type="entry name" value="RbsD/FucU_mutarotase"/>
</dbReference>
<dbReference type="PANTHER" id="PTHR31690:SF4">
    <property type="entry name" value="FUCOSE MUTAROTASE"/>
    <property type="match status" value="1"/>
</dbReference>
<reference evidence="5" key="1">
    <citation type="journal article" date="2019" name="Int. J. Syst. Evol. Microbiol.">
        <title>The Global Catalogue of Microorganisms (GCM) 10K type strain sequencing project: providing services to taxonomists for standard genome sequencing and annotation.</title>
        <authorList>
            <consortium name="The Broad Institute Genomics Platform"/>
            <consortium name="The Broad Institute Genome Sequencing Center for Infectious Disease"/>
            <person name="Wu L."/>
            <person name="Ma J."/>
        </authorList>
    </citation>
    <scope>NUCLEOTIDE SEQUENCE [LARGE SCALE GENOMIC DNA]</scope>
    <source>
        <strain evidence="5">KCTC 42899</strain>
    </source>
</reference>
<evidence type="ECO:0000313" key="5">
    <source>
        <dbReference type="Proteomes" id="UP001595721"/>
    </source>
</evidence>
<dbReference type="InterPro" id="IPR007721">
    <property type="entry name" value="RbsD_FucU"/>
</dbReference>
<dbReference type="Gene3D" id="3.40.1650.10">
    <property type="entry name" value="RbsD-like domain"/>
    <property type="match status" value="1"/>
</dbReference>
<dbReference type="RefSeq" id="WP_377743512.1">
    <property type="nucleotide sequence ID" value="NZ_JBHRXJ010000004.1"/>
</dbReference>
<comment type="caution">
    <text evidence="4">The sequence shown here is derived from an EMBL/GenBank/DDBJ whole genome shotgun (WGS) entry which is preliminary data.</text>
</comment>
<proteinExistence type="predicted"/>
<name>A0ABV7R449_9RHOB</name>
<gene>
    <name evidence="4" type="ORF">ACFOMH_07025</name>
</gene>
<evidence type="ECO:0000256" key="2">
    <source>
        <dbReference type="ARBA" id="ARBA00023235"/>
    </source>
</evidence>
<dbReference type="EMBL" id="JBHRXJ010000004">
    <property type="protein sequence ID" value="MFC3527927.1"/>
    <property type="molecule type" value="Genomic_DNA"/>
</dbReference>
<keyword evidence="2" id="KW-0413">Isomerase</keyword>
<comment type="catalytic activity">
    <reaction evidence="1">
        <text>beta-D-ribopyranose = beta-D-ribofuranose</text>
        <dbReference type="Rhea" id="RHEA:25432"/>
        <dbReference type="ChEBI" id="CHEBI:27476"/>
        <dbReference type="ChEBI" id="CHEBI:47002"/>
        <dbReference type="EC" id="5.4.99.62"/>
    </reaction>
</comment>
<dbReference type="PANTHER" id="PTHR31690">
    <property type="entry name" value="FUCOSE MUTAROTASE"/>
    <property type="match status" value="1"/>
</dbReference>